<evidence type="ECO:0000313" key="1">
    <source>
        <dbReference type="EMBL" id="KAK7443007.1"/>
    </source>
</evidence>
<protein>
    <submittedName>
        <fullName evidence="1">Uncharacterized protein</fullName>
    </submittedName>
</protein>
<organism evidence="1 2">
    <name type="scientific">Batillaria attramentaria</name>
    <dbReference type="NCBI Taxonomy" id="370345"/>
    <lineage>
        <taxon>Eukaryota</taxon>
        <taxon>Metazoa</taxon>
        <taxon>Spiralia</taxon>
        <taxon>Lophotrochozoa</taxon>
        <taxon>Mollusca</taxon>
        <taxon>Gastropoda</taxon>
        <taxon>Caenogastropoda</taxon>
        <taxon>Sorbeoconcha</taxon>
        <taxon>Cerithioidea</taxon>
        <taxon>Batillariidae</taxon>
        <taxon>Batillaria</taxon>
    </lineage>
</organism>
<dbReference type="AlphaFoldDB" id="A0ABD0IZX8"/>
<comment type="caution">
    <text evidence="1">The sequence shown here is derived from an EMBL/GenBank/DDBJ whole genome shotgun (WGS) entry which is preliminary data.</text>
</comment>
<keyword evidence="2" id="KW-1185">Reference proteome</keyword>
<evidence type="ECO:0000313" key="2">
    <source>
        <dbReference type="Proteomes" id="UP001519460"/>
    </source>
</evidence>
<accession>A0ABD0IZX8</accession>
<dbReference type="EMBL" id="JACVVK020000824">
    <property type="protein sequence ID" value="KAK7443007.1"/>
    <property type="molecule type" value="Genomic_DNA"/>
</dbReference>
<dbReference type="Proteomes" id="UP001519460">
    <property type="component" value="Unassembled WGS sequence"/>
</dbReference>
<gene>
    <name evidence="1" type="ORF">BaRGS_00040481</name>
</gene>
<reference evidence="1 2" key="1">
    <citation type="journal article" date="2023" name="Sci. Data">
        <title>Genome assembly of the Korean intertidal mud-creeper Batillaria attramentaria.</title>
        <authorList>
            <person name="Patra A.K."/>
            <person name="Ho P.T."/>
            <person name="Jun S."/>
            <person name="Lee S.J."/>
            <person name="Kim Y."/>
            <person name="Won Y.J."/>
        </authorList>
    </citation>
    <scope>NUCLEOTIDE SEQUENCE [LARGE SCALE GENOMIC DNA]</scope>
    <source>
        <strain evidence="1">Wonlab-2016</strain>
    </source>
</reference>
<name>A0ABD0IZX8_9CAEN</name>
<proteinExistence type="predicted"/>
<sequence>MVRVVWHPCFLSFWREQGGLNSFWKCPSVLVRYRHDSRWTHCHSCFQASCSSCRPVKSLGLLLSCAGRRGGLPSQRYLPQAFCVPYRTVCCSSDFGLLRVHQPPPSVIHNV</sequence>